<feature type="signal peptide" evidence="1">
    <location>
        <begin position="1"/>
        <end position="19"/>
    </location>
</feature>
<evidence type="ECO:0000313" key="3">
    <source>
        <dbReference type="EMBL" id="SDI16281.1"/>
    </source>
</evidence>
<dbReference type="OrthoDB" id="676537at2"/>
<name>A0A1G8IBX7_9FLAO</name>
<keyword evidence="4" id="KW-1185">Reference proteome</keyword>
<dbReference type="RefSeq" id="WP_092469645.1">
    <property type="nucleotide sequence ID" value="NZ_FNCZ01000007.1"/>
</dbReference>
<sequence length="218" mass="24014">MKKILLFSFGLMLSVVATAQDAITEGVLIAKQTLASDNEQMNAQLKAMGDSQAITYFKGAKSRSETSSPMTGDMVIIVDGAEKQMLMLVDQPGMGKKFMLQSIVPSEEDLKSVSVEKGDETKTVMGYECQQYFVKMKQNGQDVEMQMFTTNKISAFSHNTTAMGDKIEGYPLYFIMTLKQMGANIEVTSEVTEIKQESVSADKLSLTPPEGYTKMEGM</sequence>
<feature type="domain" description="DUF4412" evidence="2">
    <location>
        <begin position="48"/>
        <end position="202"/>
    </location>
</feature>
<accession>A0A1G8IBX7</accession>
<dbReference type="AlphaFoldDB" id="A0A1G8IBX7"/>
<proteinExistence type="predicted"/>
<dbReference type="Proteomes" id="UP000199492">
    <property type="component" value="Unassembled WGS sequence"/>
</dbReference>
<dbReference type="STRING" id="262004.SAMN04489796_107198"/>
<evidence type="ECO:0000256" key="1">
    <source>
        <dbReference type="SAM" id="SignalP"/>
    </source>
</evidence>
<dbReference type="InterPro" id="IPR025524">
    <property type="entry name" value="DUF4412"/>
</dbReference>
<reference evidence="4" key="1">
    <citation type="submission" date="2016-10" db="EMBL/GenBank/DDBJ databases">
        <authorList>
            <person name="Varghese N."/>
            <person name="Submissions S."/>
        </authorList>
    </citation>
    <scope>NUCLEOTIDE SEQUENCE [LARGE SCALE GENOMIC DNA]</scope>
    <source>
        <strain evidence="4">DSM 15363</strain>
    </source>
</reference>
<evidence type="ECO:0000259" key="2">
    <source>
        <dbReference type="Pfam" id="PF14371"/>
    </source>
</evidence>
<dbReference type="EMBL" id="FNCZ01000007">
    <property type="protein sequence ID" value="SDI16281.1"/>
    <property type="molecule type" value="Genomic_DNA"/>
</dbReference>
<organism evidence="3 4">
    <name type="scientific">Winogradskyella thalassocola</name>
    <dbReference type="NCBI Taxonomy" id="262004"/>
    <lineage>
        <taxon>Bacteria</taxon>
        <taxon>Pseudomonadati</taxon>
        <taxon>Bacteroidota</taxon>
        <taxon>Flavobacteriia</taxon>
        <taxon>Flavobacteriales</taxon>
        <taxon>Flavobacteriaceae</taxon>
        <taxon>Winogradskyella</taxon>
    </lineage>
</organism>
<feature type="chain" id="PRO_5011626653" description="DUF4412 domain-containing protein" evidence="1">
    <location>
        <begin position="20"/>
        <end position="218"/>
    </location>
</feature>
<gene>
    <name evidence="3" type="ORF">SAMN04489796_107198</name>
</gene>
<dbReference type="Pfam" id="PF14371">
    <property type="entry name" value="DUF4412"/>
    <property type="match status" value="1"/>
</dbReference>
<protein>
    <recommendedName>
        <fullName evidence="2">DUF4412 domain-containing protein</fullName>
    </recommendedName>
</protein>
<keyword evidence="1" id="KW-0732">Signal</keyword>
<evidence type="ECO:0000313" key="4">
    <source>
        <dbReference type="Proteomes" id="UP000199492"/>
    </source>
</evidence>